<gene>
    <name evidence="2" type="ORF">SAMN02983003_1117</name>
</gene>
<dbReference type="SUPFAM" id="SSF53850">
    <property type="entry name" value="Periplasmic binding protein-like II"/>
    <property type="match status" value="1"/>
</dbReference>
<organism evidence="2 3">
    <name type="scientific">Devosia enhydra</name>
    <dbReference type="NCBI Taxonomy" id="665118"/>
    <lineage>
        <taxon>Bacteria</taxon>
        <taxon>Pseudomonadati</taxon>
        <taxon>Pseudomonadota</taxon>
        <taxon>Alphaproteobacteria</taxon>
        <taxon>Hyphomicrobiales</taxon>
        <taxon>Devosiaceae</taxon>
        <taxon>Devosia</taxon>
    </lineage>
</organism>
<name>A0A1K2HV62_9HYPH</name>
<dbReference type="PANTHER" id="PTHR30024">
    <property type="entry name" value="ALIPHATIC SULFONATES-BINDING PROTEIN-RELATED"/>
    <property type="match status" value="1"/>
</dbReference>
<dbReference type="Proteomes" id="UP000183447">
    <property type="component" value="Unassembled WGS sequence"/>
</dbReference>
<evidence type="ECO:0000313" key="2">
    <source>
        <dbReference type="EMBL" id="SFZ82508.1"/>
    </source>
</evidence>
<dbReference type="RefSeq" id="WP_072339724.1">
    <property type="nucleotide sequence ID" value="NZ_FPKU01000001.1"/>
</dbReference>
<evidence type="ECO:0000313" key="3">
    <source>
        <dbReference type="Proteomes" id="UP000183447"/>
    </source>
</evidence>
<evidence type="ECO:0000256" key="1">
    <source>
        <dbReference type="SAM" id="SignalP"/>
    </source>
</evidence>
<dbReference type="OrthoDB" id="570524at2"/>
<protein>
    <submittedName>
        <fullName evidence="2">ABC-type nitrate/sulfonate/bicarbonate transport system, substrate-binding protein</fullName>
    </submittedName>
</protein>
<feature type="signal peptide" evidence="1">
    <location>
        <begin position="1"/>
        <end position="26"/>
    </location>
</feature>
<dbReference type="EMBL" id="FPKU01000001">
    <property type="protein sequence ID" value="SFZ82508.1"/>
    <property type="molecule type" value="Genomic_DNA"/>
</dbReference>
<proteinExistence type="predicted"/>
<keyword evidence="3" id="KW-1185">Reference proteome</keyword>
<keyword evidence="1" id="KW-0732">Signal</keyword>
<dbReference type="AlphaFoldDB" id="A0A1K2HV62"/>
<feature type="chain" id="PRO_5012046582" evidence="1">
    <location>
        <begin position="27"/>
        <end position="331"/>
    </location>
</feature>
<dbReference type="Pfam" id="PF13379">
    <property type="entry name" value="NMT1_2"/>
    <property type="match status" value="1"/>
</dbReference>
<reference evidence="2 3" key="1">
    <citation type="submission" date="2016-11" db="EMBL/GenBank/DDBJ databases">
        <authorList>
            <person name="Jaros S."/>
            <person name="Januszkiewicz K."/>
            <person name="Wedrychowicz H."/>
        </authorList>
    </citation>
    <scope>NUCLEOTIDE SEQUENCE [LARGE SCALE GENOMIC DNA]</scope>
    <source>
        <strain evidence="2 3">ATCC 23634</strain>
    </source>
</reference>
<accession>A0A1K2HV62</accession>
<dbReference type="Gene3D" id="3.40.190.10">
    <property type="entry name" value="Periplasmic binding protein-like II"/>
    <property type="match status" value="1"/>
</dbReference>
<dbReference type="STRING" id="665118.SAMN02983003_1117"/>
<sequence>MGLLAKVLLGAGLAAAMTASALPALAQEPTTVRIGWLRSSLSLIMHPIAVEEGFYARNGINPVVTEVRSGDGGIGTQSVMTGDLDIYIGVVSDVAKLNSNAKDIGQEPPLVVAALGSPGATNLVLRNAVPFETIADIKGLRIGVSSLGSAHLVTFRHYLAEQNTSVEDLQLQLVRVGGSDMPAALVSNQIDGFLHSQPTPAIAIATGEAKLVLAPSQMGTAGTSPNVGIIASRKWAAENGDTLARVVKSLQEASAAYSAMPVERVVEIAVKYLGGDPATIAASHPFVDPRIVDLRAGADTYWSVEMSAMKERGEVAESFEQADMFDFDLAQ</sequence>